<comment type="caution">
    <text evidence="3">The sequence shown here is derived from an EMBL/GenBank/DDBJ whole genome shotgun (WGS) entry which is preliminary data.</text>
</comment>
<evidence type="ECO:0000256" key="2">
    <source>
        <dbReference type="SAM" id="SignalP"/>
    </source>
</evidence>
<dbReference type="Proteomes" id="UP001209878">
    <property type="component" value="Unassembled WGS sequence"/>
</dbReference>
<gene>
    <name evidence="3" type="ORF">NP493_812g02034</name>
</gene>
<feature type="chain" id="PRO_5042278701" evidence="2">
    <location>
        <begin position="21"/>
        <end position="137"/>
    </location>
</feature>
<protein>
    <submittedName>
        <fullName evidence="3">Uncharacterized protein</fullName>
    </submittedName>
</protein>
<keyword evidence="2" id="KW-0732">Signal</keyword>
<dbReference type="AlphaFoldDB" id="A0AAD9KN15"/>
<feature type="signal peptide" evidence="2">
    <location>
        <begin position="1"/>
        <end position="20"/>
    </location>
</feature>
<name>A0AAD9KN15_RIDPI</name>
<dbReference type="EMBL" id="JAODUO010000812">
    <property type="protein sequence ID" value="KAK2174306.1"/>
    <property type="molecule type" value="Genomic_DNA"/>
</dbReference>
<evidence type="ECO:0000256" key="1">
    <source>
        <dbReference type="SAM" id="MobiDB-lite"/>
    </source>
</evidence>
<reference evidence="3" key="1">
    <citation type="journal article" date="2023" name="Mol. Biol. Evol.">
        <title>Third-Generation Sequencing Reveals the Adaptive Role of the Epigenome in Three Deep-Sea Polychaetes.</title>
        <authorList>
            <person name="Perez M."/>
            <person name="Aroh O."/>
            <person name="Sun Y."/>
            <person name="Lan Y."/>
            <person name="Juniper S.K."/>
            <person name="Young C.R."/>
            <person name="Angers B."/>
            <person name="Qian P.Y."/>
        </authorList>
    </citation>
    <scope>NUCLEOTIDE SEQUENCE</scope>
    <source>
        <strain evidence="3">R07B-5</strain>
    </source>
</reference>
<sequence>MATSIIHACILVSVIYVTFGQSTSADPRCVYTFHVPTSDCGQTPGPGVDDQLLKSSVIALQAQVKQLASDSKQLASDNKQLASDNKQLASGDNNQHSSTGGAVYIRWGRKTCPGNGTDLLYSGTFGSPLMFCIRPIP</sequence>
<proteinExistence type="predicted"/>
<keyword evidence="4" id="KW-1185">Reference proteome</keyword>
<feature type="region of interest" description="Disordered" evidence="1">
    <location>
        <begin position="75"/>
        <end position="97"/>
    </location>
</feature>
<evidence type="ECO:0000313" key="4">
    <source>
        <dbReference type="Proteomes" id="UP001209878"/>
    </source>
</evidence>
<accession>A0AAD9KN15</accession>
<evidence type="ECO:0000313" key="3">
    <source>
        <dbReference type="EMBL" id="KAK2174306.1"/>
    </source>
</evidence>
<organism evidence="3 4">
    <name type="scientific">Ridgeia piscesae</name>
    <name type="common">Tubeworm</name>
    <dbReference type="NCBI Taxonomy" id="27915"/>
    <lineage>
        <taxon>Eukaryota</taxon>
        <taxon>Metazoa</taxon>
        <taxon>Spiralia</taxon>
        <taxon>Lophotrochozoa</taxon>
        <taxon>Annelida</taxon>
        <taxon>Polychaeta</taxon>
        <taxon>Sedentaria</taxon>
        <taxon>Canalipalpata</taxon>
        <taxon>Sabellida</taxon>
        <taxon>Siboglinidae</taxon>
        <taxon>Ridgeia</taxon>
    </lineage>
</organism>